<feature type="non-terminal residue" evidence="2">
    <location>
        <position position="1"/>
    </location>
</feature>
<comment type="caution">
    <text evidence="2">The sequence shown here is derived from an EMBL/GenBank/DDBJ whole genome shotgun (WGS) entry which is preliminary data.</text>
</comment>
<gene>
    <name evidence="2" type="ORF">EDS130_LOCUS46449</name>
</gene>
<organism evidence="2 3">
    <name type="scientific">Adineta ricciae</name>
    <name type="common">Rotifer</name>
    <dbReference type="NCBI Taxonomy" id="249248"/>
    <lineage>
        <taxon>Eukaryota</taxon>
        <taxon>Metazoa</taxon>
        <taxon>Spiralia</taxon>
        <taxon>Gnathifera</taxon>
        <taxon>Rotifera</taxon>
        <taxon>Eurotatoria</taxon>
        <taxon>Bdelloidea</taxon>
        <taxon>Adinetida</taxon>
        <taxon>Adinetidae</taxon>
        <taxon>Adineta</taxon>
    </lineage>
</organism>
<sequence>LCLDGLVPFHRYSQGAYNHFYTINPNEIGTITPGSTGLGNYVYDGAVGNIYDTPGPDPSLTVPLYRYVNIHNSRHFYTTNWQEIGTNTVGAAVGDWKHEGIAGYIYSTSQPNTRPFYRYYEQSNGAHFYTSDPNEIGTTTPGTAGKYGYVLEGIVGYVA</sequence>
<dbReference type="Proteomes" id="UP000663852">
    <property type="component" value="Unassembled WGS sequence"/>
</dbReference>
<evidence type="ECO:0000313" key="2">
    <source>
        <dbReference type="EMBL" id="CAF1558516.1"/>
    </source>
</evidence>
<protein>
    <recommendedName>
        <fullName evidence="1">DUF5648 domain-containing protein</fullName>
    </recommendedName>
</protein>
<dbReference type="AlphaFoldDB" id="A0A815XJ10"/>
<feature type="domain" description="DUF5648" evidence="1">
    <location>
        <begin position="9"/>
        <end position="158"/>
    </location>
</feature>
<name>A0A815XJ10_ADIRI</name>
<dbReference type="EMBL" id="CAJNOJ010002243">
    <property type="protein sequence ID" value="CAF1558516.1"/>
    <property type="molecule type" value="Genomic_DNA"/>
</dbReference>
<dbReference type="Pfam" id="PF18885">
    <property type="entry name" value="DUF5648"/>
    <property type="match status" value="1"/>
</dbReference>
<reference evidence="2" key="1">
    <citation type="submission" date="2021-02" db="EMBL/GenBank/DDBJ databases">
        <authorList>
            <person name="Nowell W R."/>
        </authorList>
    </citation>
    <scope>NUCLEOTIDE SEQUENCE</scope>
</reference>
<accession>A0A815XJ10</accession>
<evidence type="ECO:0000313" key="3">
    <source>
        <dbReference type="Proteomes" id="UP000663852"/>
    </source>
</evidence>
<dbReference type="InterPro" id="IPR043708">
    <property type="entry name" value="DUF5648"/>
</dbReference>
<proteinExistence type="predicted"/>
<dbReference type="OrthoDB" id="9987595at2759"/>
<evidence type="ECO:0000259" key="1">
    <source>
        <dbReference type="Pfam" id="PF18885"/>
    </source>
</evidence>